<feature type="domain" description="3-hydroxyacyl-CoA dehydrogenase C-terminal" evidence="2">
    <location>
        <begin position="191"/>
        <end position="287"/>
    </location>
</feature>
<proteinExistence type="predicted"/>
<evidence type="ECO:0000256" key="1">
    <source>
        <dbReference type="ARBA" id="ARBA00023002"/>
    </source>
</evidence>
<comment type="caution">
    <text evidence="4">The sequence shown here is derived from an EMBL/GenBank/DDBJ whole genome shotgun (WGS) entry which is preliminary data.</text>
</comment>
<reference evidence="4 5" key="1">
    <citation type="submission" date="2018-09" db="EMBL/GenBank/DDBJ databases">
        <title>Roseovarius spongiae sp. nov., isolated from a marine sponge.</title>
        <authorList>
            <person name="Zhuang L."/>
            <person name="Luo L."/>
        </authorList>
    </citation>
    <scope>NUCLEOTIDE SEQUENCE [LARGE SCALE GENOMIC DNA]</scope>
    <source>
        <strain evidence="4 5">HN-E21</strain>
    </source>
</reference>
<dbReference type="FunFam" id="3.40.50.720:FF:000009">
    <property type="entry name" value="Fatty oxidation complex, alpha subunit"/>
    <property type="match status" value="1"/>
</dbReference>
<dbReference type="SUPFAM" id="SSF51735">
    <property type="entry name" value="NAD(P)-binding Rossmann-fold domains"/>
    <property type="match status" value="1"/>
</dbReference>
<feature type="domain" description="3-hydroxyacyl-CoA dehydrogenase C-terminal" evidence="2">
    <location>
        <begin position="409"/>
        <end position="492"/>
    </location>
</feature>
<keyword evidence="1 4" id="KW-0560">Oxidoreductase</keyword>
<evidence type="ECO:0000259" key="3">
    <source>
        <dbReference type="Pfam" id="PF02737"/>
    </source>
</evidence>
<accession>A0A3A8BBJ1</accession>
<evidence type="ECO:0000259" key="2">
    <source>
        <dbReference type="Pfam" id="PF00725"/>
    </source>
</evidence>
<dbReference type="InterPro" id="IPR008927">
    <property type="entry name" value="6-PGluconate_DH-like_C_sf"/>
</dbReference>
<dbReference type="InterPro" id="IPR036291">
    <property type="entry name" value="NAD(P)-bd_dom_sf"/>
</dbReference>
<dbReference type="InterPro" id="IPR013328">
    <property type="entry name" value="6PGD_dom2"/>
</dbReference>
<protein>
    <submittedName>
        <fullName evidence="4">3-hydroxyacyl-CoA dehydrogenase</fullName>
        <ecNumber evidence="4">1.1.1.35</ecNumber>
    </submittedName>
</protein>
<dbReference type="Gene3D" id="1.10.1040.10">
    <property type="entry name" value="N-(1-d-carboxylethyl)-l-norvaline Dehydrogenase, domain 2"/>
    <property type="match status" value="2"/>
</dbReference>
<organism evidence="4 5">
    <name type="scientific">Roseovarius spongiae</name>
    <dbReference type="NCBI Taxonomy" id="2320272"/>
    <lineage>
        <taxon>Bacteria</taxon>
        <taxon>Pseudomonadati</taxon>
        <taxon>Pseudomonadota</taxon>
        <taxon>Alphaproteobacteria</taxon>
        <taxon>Rhodobacterales</taxon>
        <taxon>Roseobacteraceae</taxon>
        <taxon>Roseovarius</taxon>
    </lineage>
</organism>
<dbReference type="InterPro" id="IPR006176">
    <property type="entry name" value="3-OHacyl-CoA_DH_NAD-bd"/>
</dbReference>
<gene>
    <name evidence="4" type="ORF">D6850_04555</name>
</gene>
<dbReference type="GO" id="GO:0070403">
    <property type="term" value="F:NAD+ binding"/>
    <property type="evidence" value="ECO:0007669"/>
    <property type="project" value="InterPro"/>
</dbReference>
<dbReference type="EMBL" id="RAPE01000001">
    <property type="protein sequence ID" value="RKF16814.1"/>
    <property type="molecule type" value="Genomic_DNA"/>
</dbReference>
<dbReference type="AlphaFoldDB" id="A0A3A8BBJ1"/>
<evidence type="ECO:0000313" key="5">
    <source>
        <dbReference type="Proteomes" id="UP000281128"/>
    </source>
</evidence>
<dbReference type="Gene3D" id="3.40.50.720">
    <property type="entry name" value="NAD(P)-binding Rossmann-like Domain"/>
    <property type="match status" value="1"/>
</dbReference>
<dbReference type="Proteomes" id="UP000281128">
    <property type="component" value="Unassembled WGS sequence"/>
</dbReference>
<dbReference type="RefSeq" id="WP_121164188.1">
    <property type="nucleotide sequence ID" value="NZ_RAPE01000001.1"/>
</dbReference>
<dbReference type="NCBIfam" id="NF006124">
    <property type="entry name" value="PRK08268.1"/>
    <property type="match status" value="1"/>
</dbReference>
<evidence type="ECO:0000313" key="4">
    <source>
        <dbReference type="EMBL" id="RKF16814.1"/>
    </source>
</evidence>
<dbReference type="OrthoDB" id="9771883at2"/>
<dbReference type="Pfam" id="PF02737">
    <property type="entry name" value="3HCDH_N"/>
    <property type="match status" value="1"/>
</dbReference>
<feature type="domain" description="3-hydroxyacyl-CoA dehydrogenase NAD binding" evidence="3">
    <location>
        <begin position="11"/>
        <end position="188"/>
    </location>
</feature>
<sequence>MRDIEDREFTLGVVGAGAMGAGIVQVAAQNGIAVRVHDAAPGAAQAAKSAVGKRLARLVEKGRLAEADADAAQARIEAAQNIEDLAPCDVVIEAIIEDIDAKVTVFAALEEIVAPDAILASNTSSLPIGAIAARLNHKARVAGMHFFNPVPLMKLVEVIPGPDTTDAVIAQVTALAERMGRTPVEVTDTPGFLVNFGGRAYQTEALAILQERVATPAQVDAVMRDCLGFRMGPFELMDLTGIDVNYPVSAFVHGAMFSDPRLRSTARHKYMLDTGQLGRKAGRGFYDHAEGAARPSPDAASDAAPCAAVFVPEGHADARALIEECGAQALDADDGAAPILVTLIGEDCSAHAARTGLDAARLVALDPLGDTSARVTLMTPPGADSALRDALIARIAPQRAVTLIDDSPGFVAQRIAAMVCNLGCEMAQMGLAAPEGIDTAMRLGLNYPQGPLAMTDAIGAEAVLDILRALQWLTGDDRYRPSQWLRRRAQLGLSALTA</sequence>
<dbReference type="EC" id="1.1.1.35" evidence="4"/>
<dbReference type="Pfam" id="PF00725">
    <property type="entry name" value="3HCDH"/>
    <property type="match status" value="2"/>
</dbReference>
<dbReference type="PANTHER" id="PTHR48075:SF5">
    <property type="entry name" value="3-HYDROXYBUTYRYL-COA DEHYDROGENASE"/>
    <property type="match status" value="1"/>
</dbReference>
<dbReference type="InterPro" id="IPR006108">
    <property type="entry name" value="3HC_DH_C"/>
</dbReference>
<dbReference type="GO" id="GO:0008691">
    <property type="term" value="F:3-hydroxybutyryl-CoA dehydrogenase activity"/>
    <property type="evidence" value="ECO:0007669"/>
    <property type="project" value="TreeGrafter"/>
</dbReference>
<dbReference type="PANTHER" id="PTHR48075">
    <property type="entry name" value="3-HYDROXYACYL-COA DEHYDROGENASE FAMILY PROTEIN"/>
    <property type="match status" value="1"/>
</dbReference>
<name>A0A3A8BBJ1_9RHOB</name>
<dbReference type="GO" id="GO:0003857">
    <property type="term" value="F:(3S)-3-hydroxyacyl-CoA dehydrogenase (NAD+) activity"/>
    <property type="evidence" value="ECO:0007669"/>
    <property type="project" value="UniProtKB-EC"/>
</dbReference>
<keyword evidence="5" id="KW-1185">Reference proteome</keyword>
<dbReference type="SUPFAM" id="SSF48179">
    <property type="entry name" value="6-phosphogluconate dehydrogenase C-terminal domain-like"/>
    <property type="match status" value="2"/>
</dbReference>
<dbReference type="GO" id="GO:0006635">
    <property type="term" value="P:fatty acid beta-oxidation"/>
    <property type="evidence" value="ECO:0007669"/>
    <property type="project" value="TreeGrafter"/>
</dbReference>